<keyword evidence="6" id="KW-0472">Membrane</keyword>
<feature type="domain" description="Epoxide hydrolase N-terminal" evidence="9">
    <location>
        <begin position="49"/>
        <end position="158"/>
    </location>
</feature>
<evidence type="ECO:0000259" key="9">
    <source>
        <dbReference type="Pfam" id="PF06441"/>
    </source>
</evidence>
<proteinExistence type="inferred from homology"/>
<keyword evidence="5 6" id="KW-0378">Hydrolase</keyword>
<comment type="similarity">
    <text evidence="3 6">Belongs to the peptidase S33 family.</text>
</comment>
<evidence type="ECO:0000256" key="8">
    <source>
        <dbReference type="SAM" id="SignalP"/>
    </source>
</evidence>
<dbReference type="GO" id="GO:0097176">
    <property type="term" value="P:epoxide metabolic process"/>
    <property type="evidence" value="ECO:0007669"/>
    <property type="project" value="TreeGrafter"/>
</dbReference>
<feature type="chain" id="PRO_5003157353" description="Epoxide hydrolase" evidence="8">
    <location>
        <begin position="24"/>
        <end position="464"/>
    </location>
</feature>
<dbReference type="STRING" id="610380.E2BM47"/>
<evidence type="ECO:0000256" key="5">
    <source>
        <dbReference type="ARBA" id="ARBA00022801"/>
    </source>
</evidence>
<sequence>MGYFLITLTVGLAVLILSRYCCFNTSDSVPQMTEVWWTPGTEKLADNKVKPYRVSFSQEMLEDLKYRLKHTRDLTPPLQDVGFSYGTNTDVLRKFLDYWANDYDFRKREDYINQYPQFKTNVQGLDIHFLRVKPKNAAGKRVLPLLMLHGWPGSVIEFYKVIPMLTTARPERDFVFEVIAPSLPGFGFSSAATIRGLSSTNMAVVLKNFMLRLGFDKFYVQGGDWGAIINNDMSILFPQHVLGMHSNMCTIMNLWSMLKETFYSYLPSSISPFGDFKPRLSPKDQLIFTLRESGYFHIQATKPDTIGVALADSPAGLASYIVEKYWLITDYSKFKEDSRFEEKFTYDELIDILMMYWVPNSMTTAMRIYSEWISDHVFNMLRLPIKVPSACAQFPNEIKVHATNILKDRYLNLVRVTPMPRGGHFAALEEPKLFADDVWASIEEMEVLKKKTKEEKNEGKKSDL</sequence>
<evidence type="ECO:0000313" key="10">
    <source>
        <dbReference type="EMBL" id="EFN83233.1"/>
    </source>
</evidence>
<evidence type="ECO:0000256" key="4">
    <source>
        <dbReference type="ARBA" id="ARBA00022797"/>
    </source>
</evidence>
<dbReference type="PRINTS" id="PR00412">
    <property type="entry name" value="EPOXHYDRLASE"/>
</dbReference>
<evidence type="ECO:0000256" key="3">
    <source>
        <dbReference type="ARBA" id="ARBA00010088"/>
    </source>
</evidence>
<dbReference type="PANTHER" id="PTHR21661:SF35">
    <property type="entry name" value="EPOXIDE HYDROLASE"/>
    <property type="match status" value="1"/>
</dbReference>
<name>E2BM47_HARSA</name>
<dbReference type="PANTHER" id="PTHR21661">
    <property type="entry name" value="EPOXIDE HYDROLASE 1-RELATED"/>
    <property type="match status" value="1"/>
</dbReference>
<keyword evidence="8" id="KW-0732">Signal</keyword>
<comment type="function">
    <text evidence="6">Catalyzes juvenile hormone hydrolysis.</text>
</comment>
<dbReference type="EC" id="3.3.2.9" evidence="6"/>
<organism evidence="11">
    <name type="scientific">Harpegnathos saltator</name>
    <name type="common">Jerdon's jumping ant</name>
    <dbReference type="NCBI Taxonomy" id="610380"/>
    <lineage>
        <taxon>Eukaryota</taxon>
        <taxon>Metazoa</taxon>
        <taxon>Ecdysozoa</taxon>
        <taxon>Arthropoda</taxon>
        <taxon>Hexapoda</taxon>
        <taxon>Insecta</taxon>
        <taxon>Pterygota</taxon>
        <taxon>Neoptera</taxon>
        <taxon>Endopterygota</taxon>
        <taxon>Hymenoptera</taxon>
        <taxon>Apocrita</taxon>
        <taxon>Aculeata</taxon>
        <taxon>Formicoidea</taxon>
        <taxon>Formicidae</taxon>
        <taxon>Ponerinae</taxon>
        <taxon>Ponerini</taxon>
        <taxon>Harpegnathos</taxon>
    </lineage>
</organism>
<keyword evidence="4 6" id="KW-0058">Aromatic hydrocarbons catabolism</keyword>
<evidence type="ECO:0000313" key="11">
    <source>
        <dbReference type="Proteomes" id="UP000008237"/>
    </source>
</evidence>
<dbReference type="SUPFAM" id="SSF53474">
    <property type="entry name" value="alpha/beta-Hydrolases"/>
    <property type="match status" value="1"/>
</dbReference>
<feature type="signal peptide" evidence="8">
    <location>
        <begin position="1"/>
        <end position="23"/>
    </location>
</feature>
<feature type="active site" description="Proton acceptor" evidence="7">
    <location>
        <position position="424"/>
    </location>
</feature>
<dbReference type="PIRSF" id="PIRSF001112">
    <property type="entry name" value="Epoxide_hydrolase"/>
    <property type="match status" value="1"/>
</dbReference>
<dbReference type="Proteomes" id="UP000008237">
    <property type="component" value="Unassembled WGS sequence"/>
</dbReference>
<dbReference type="GO" id="GO:0033961">
    <property type="term" value="F:cis-stilbene-oxide hydrolase activity"/>
    <property type="evidence" value="ECO:0007669"/>
    <property type="project" value="UniProtKB-UniRule"/>
</dbReference>
<dbReference type="InterPro" id="IPR016292">
    <property type="entry name" value="Epoxide_hydrolase"/>
</dbReference>
<dbReference type="InterPro" id="IPR029058">
    <property type="entry name" value="AB_hydrolase_fold"/>
</dbReference>
<feature type="active site" description="Proton donor" evidence="7">
    <location>
        <position position="369"/>
    </location>
</feature>
<comment type="catalytic activity">
    <reaction evidence="1 6">
        <text>1-(4-methoxyphenyl)-N-methyl-N-[(3-methyloxetan-3-yl)methyl]methanamine + H2O = 2-{[(4-methoxybenzyl)(methyl)amino]methyl}-2-methylpropane-1,3-diol</text>
        <dbReference type="Rhea" id="RHEA:55764"/>
        <dbReference type="ChEBI" id="CHEBI:15377"/>
        <dbReference type="ChEBI" id="CHEBI:139161"/>
        <dbReference type="ChEBI" id="CHEBI:139164"/>
        <dbReference type="EC" id="3.3.2.9"/>
    </reaction>
</comment>
<evidence type="ECO:0000256" key="6">
    <source>
        <dbReference type="PIRNR" id="PIRNR001112"/>
    </source>
</evidence>
<dbReference type="KEGG" id="hst:105184364"/>
<dbReference type="AlphaFoldDB" id="E2BM47"/>
<keyword evidence="11" id="KW-1185">Reference proteome</keyword>
<dbReference type="InterPro" id="IPR010497">
    <property type="entry name" value="Epoxide_hydro_N"/>
</dbReference>
<gene>
    <name evidence="10" type="ORF">EAI_05747</name>
</gene>
<reference evidence="10 11" key="1">
    <citation type="journal article" date="2010" name="Science">
        <title>Genomic comparison of the ants Camponotus floridanus and Harpegnathos saltator.</title>
        <authorList>
            <person name="Bonasio R."/>
            <person name="Zhang G."/>
            <person name="Ye C."/>
            <person name="Mutti N.S."/>
            <person name="Fang X."/>
            <person name="Qin N."/>
            <person name="Donahue G."/>
            <person name="Yang P."/>
            <person name="Li Q."/>
            <person name="Li C."/>
            <person name="Zhang P."/>
            <person name="Huang Z."/>
            <person name="Berger S.L."/>
            <person name="Reinberg D."/>
            <person name="Wang J."/>
            <person name="Liebig J."/>
        </authorList>
    </citation>
    <scope>NUCLEOTIDE SEQUENCE [LARGE SCALE GENOMIC DNA]</scope>
    <source>
        <strain evidence="10 11">R22 G/1</strain>
    </source>
</reference>
<comment type="catalytic activity">
    <reaction evidence="6">
        <text>cis-stilbene oxide + H2O = (1R,2R)-hydrobenzoin</text>
        <dbReference type="Rhea" id="RHEA:23900"/>
        <dbReference type="ChEBI" id="CHEBI:15377"/>
        <dbReference type="ChEBI" id="CHEBI:50004"/>
        <dbReference type="ChEBI" id="CHEBI:50014"/>
        <dbReference type="EC" id="3.3.2.9"/>
    </reaction>
</comment>
<dbReference type="Gene3D" id="3.40.50.1820">
    <property type="entry name" value="alpha/beta hydrolase"/>
    <property type="match status" value="1"/>
</dbReference>
<keyword evidence="6" id="KW-0256">Endoplasmic reticulum</keyword>
<dbReference type="EMBL" id="GL449153">
    <property type="protein sequence ID" value="EFN83233.1"/>
    <property type="molecule type" value="Genomic_DNA"/>
</dbReference>
<dbReference type="OrthoDB" id="7130006at2759"/>
<dbReference type="GO" id="GO:0005789">
    <property type="term" value="C:endoplasmic reticulum membrane"/>
    <property type="evidence" value="ECO:0007669"/>
    <property type="project" value="UniProtKB-SubCell"/>
</dbReference>
<feature type="active site" description="Nucleophile" evidence="7">
    <location>
        <position position="224"/>
    </location>
</feature>
<dbReference type="PhylomeDB" id="E2BM47"/>
<evidence type="ECO:0000256" key="7">
    <source>
        <dbReference type="PIRSR" id="PIRSR001112-1"/>
    </source>
</evidence>
<dbReference type="InterPro" id="IPR000639">
    <property type="entry name" value="Epox_hydrolase-like"/>
</dbReference>
<comment type="subcellular location">
    <subcellularLocation>
        <location evidence="6">Endoplasmic reticulum membrane</location>
    </subcellularLocation>
    <subcellularLocation>
        <location evidence="2">Microsome membrane</location>
        <topology evidence="2">Single-pass membrane protein</topology>
    </subcellularLocation>
</comment>
<dbReference type="Pfam" id="PF06441">
    <property type="entry name" value="EHN"/>
    <property type="match status" value="1"/>
</dbReference>
<dbReference type="InParanoid" id="E2BM47"/>
<evidence type="ECO:0000256" key="1">
    <source>
        <dbReference type="ARBA" id="ARBA00000221"/>
    </source>
</evidence>
<dbReference type="OMA" id="MRYYANA"/>
<evidence type="ECO:0000256" key="2">
    <source>
        <dbReference type="ARBA" id="ARBA00004111"/>
    </source>
</evidence>
<accession>E2BM47</accession>
<protein>
    <recommendedName>
        <fullName evidence="6">Epoxide hydrolase</fullName>
        <ecNumber evidence="6">3.3.2.9</ecNumber>
    </recommendedName>
</protein>